<feature type="compositionally biased region" description="Basic residues" evidence="1">
    <location>
        <begin position="346"/>
        <end position="365"/>
    </location>
</feature>
<feature type="compositionally biased region" description="Basic and acidic residues" evidence="1">
    <location>
        <begin position="304"/>
        <end position="321"/>
    </location>
</feature>
<feature type="compositionally biased region" description="Pro residues" evidence="1">
    <location>
        <begin position="378"/>
        <end position="394"/>
    </location>
</feature>
<feature type="region of interest" description="Disordered" evidence="1">
    <location>
        <begin position="260"/>
        <end position="431"/>
    </location>
</feature>
<evidence type="ECO:0000256" key="1">
    <source>
        <dbReference type="SAM" id="MobiDB-lite"/>
    </source>
</evidence>
<feature type="compositionally biased region" description="Basic and acidic residues" evidence="1">
    <location>
        <begin position="278"/>
        <end position="298"/>
    </location>
</feature>
<reference evidence="3" key="1">
    <citation type="journal article" date="2016" name="Genome Announc.">
        <title>Genome sequence of Ustilaginoidea virens IPU010, a rice pathogenic fungus causing false smut.</title>
        <authorList>
            <person name="Kumagai T."/>
            <person name="Ishii T."/>
            <person name="Terai G."/>
            <person name="Umemura M."/>
            <person name="Machida M."/>
            <person name="Asai K."/>
        </authorList>
    </citation>
    <scope>NUCLEOTIDE SEQUENCE [LARGE SCALE GENOMIC DNA]</scope>
    <source>
        <strain evidence="3">IPU010</strain>
    </source>
</reference>
<evidence type="ECO:0000313" key="2">
    <source>
        <dbReference type="EMBL" id="GAO17547.1"/>
    </source>
</evidence>
<accession>A0A1B5L2A4</accession>
<dbReference type="Proteomes" id="UP000054053">
    <property type="component" value="Unassembled WGS sequence"/>
</dbReference>
<proteinExistence type="predicted"/>
<dbReference type="EMBL" id="BBTG02000001">
    <property type="protein sequence ID" value="GAO17547.1"/>
    <property type="molecule type" value="Genomic_DNA"/>
</dbReference>
<feature type="region of interest" description="Disordered" evidence="1">
    <location>
        <begin position="73"/>
        <end position="95"/>
    </location>
</feature>
<gene>
    <name evidence="2" type="ORF">UVI_02003140</name>
</gene>
<protein>
    <submittedName>
        <fullName evidence="2">Uncharacterized protein</fullName>
    </submittedName>
</protein>
<name>A0A1B5L2A4_USTVR</name>
<dbReference type="AlphaFoldDB" id="A0A1B5L2A4"/>
<evidence type="ECO:0000313" key="3">
    <source>
        <dbReference type="Proteomes" id="UP000054053"/>
    </source>
</evidence>
<sequence length="431" mass="47266">MLDENLPTFRVQPCSDSPLDALLYLTHNGSDPAPEYLLRRAASRGTPYALGLLDAHHPSVVYAEVLISPAAPAPASAPAPAPASASAAPAPAPAAPAVPPEAFDVLLYNPDAVVTVRHHPGGWGRSESWEFEVPERSFKPPSASQLDRDEAPLRRDLEPRVVFRWKRDGRLSRDMTCCMAGRSAGGRRSREPDITVALLRDGGRGGAGACAVTLYEPNMARVEVQDRKGLEVVLLLIAGAVRDVYLGARPDAPAAAAAAAAAAAEEKKEGEEEEEEEEKKRQRDRRDRAEQERIREMLRDEEERERRRREADVERETERLRRQYGVQASPPLPPRPGASQSQQQQQHHHQQHQHQQHQHQQHQHQHYYASGALGGAPPAKPPRPSSVGPAPPADGPGRKKLSRPLGQLPALGGFFHRPDGPSRTVVRKKSV</sequence>
<organism evidence="2 3">
    <name type="scientific">Ustilaginoidea virens</name>
    <name type="common">Rice false smut fungus</name>
    <name type="synonym">Villosiclava virens</name>
    <dbReference type="NCBI Taxonomy" id="1159556"/>
    <lineage>
        <taxon>Eukaryota</taxon>
        <taxon>Fungi</taxon>
        <taxon>Dikarya</taxon>
        <taxon>Ascomycota</taxon>
        <taxon>Pezizomycotina</taxon>
        <taxon>Sordariomycetes</taxon>
        <taxon>Hypocreomycetidae</taxon>
        <taxon>Hypocreales</taxon>
        <taxon>Clavicipitaceae</taxon>
        <taxon>Ustilaginoidea</taxon>
    </lineage>
</organism>
<comment type="caution">
    <text evidence="2">The sequence shown here is derived from an EMBL/GenBank/DDBJ whole genome shotgun (WGS) entry which is preliminary data.</text>
</comment>